<name>A0A0S4L100_9BACT</name>
<reference evidence="1" key="1">
    <citation type="submission" date="2015-10" db="EMBL/GenBank/DDBJ databases">
        <authorList>
            <person name="Gilbert D.G."/>
        </authorList>
    </citation>
    <scope>NUCLEOTIDE SEQUENCE [LARGE SCALE GENOMIC DNA]</scope>
    <source>
        <strain evidence="1">COMA2</strain>
    </source>
</reference>
<dbReference type="EMBL" id="CZPZ01000001">
    <property type="protein sequence ID" value="CUS31315.1"/>
    <property type="molecule type" value="Genomic_DNA"/>
</dbReference>
<evidence type="ECO:0000313" key="2">
    <source>
        <dbReference type="Proteomes" id="UP000198736"/>
    </source>
</evidence>
<dbReference type="Proteomes" id="UP000198736">
    <property type="component" value="Unassembled WGS sequence"/>
</dbReference>
<dbReference type="AlphaFoldDB" id="A0A0S4L100"/>
<accession>A0A0S4L100</accession>
<sequence length="87" mass="9382">MGSPHKPLNVLLDPHSKSKHLLSAIAVRSGIVAGSVKGMSAVREVLADEDIYRVLRMGSRNKLVCGLCAWESRAHSSGKAWTNCGRI</sequence>
<organism evidence="1 2">
    <name type="scientific">Candidatus Nitrospira nitrificans</name>
    <dbReference type="NCBI Taxonomy" id="1742973"/>
    <lineage>
        <taxon>Bacteria</taxon>
        <taxon>Pseudomonadati</taxon>
        <taxon>Nitrospirota</taxon>
        <taxon>Nitrospiria</taxon>
        <taxon>Nitrospirales</taxon>
        <taxon>Nitrospiraceae</taxon>
        <taxon>Nitrospira</taxon>
    </lineage>
</organism>
<evidence type="ECO:0000313" key="1">
    <source>
        <dbReference type="EMBL" id="CUS31315.1"/>
    </source>
</evidence>
<keyword evidence="2" id="KW-1185">Reference proteome</keyword>
<gene>
    <name evidence="1" type="ORF">COMA2_10038</name>
</gene>
<proteinExistence type="predicted"/>
<protein>
    <submittedName>
        <fullName evidence="1">Uncharacterized protein</fullName>
    </submittedName>
</protein>